<feature type="domain" description="DUF7931" evidence="1">
    <location>
        <begin position="22"/>
        <end position="164"/>
    </location>
</feature>
<dbReference type="Pfam" id="PF25559">
    <property type="entry name" value="DUF7931"/>
    <property type="match status" value="1"/>
</dbReference>
<proteinExistence type="predicted"/>
<protein>
    <recommendedName>
        <fullName evidence="1">DUF7931 domain-containing protein</fullName>
    </recommendedName>
</protein>
<dbReference type="EMBL" id="CP058952">
    <property type="protein sequence ID" value="QLI80251.1"/>
    <property type="molecule type" value="Genomic_DNA"/>
</dbReference>
<accession>A0A7D5V7L8</accession>
<sequence length="166" mass="19139">MATSTPPPNNAAMKFDTRTGYQTAFNEIITQARHTLILCENDLAESDLGSLRNYQRLWDFFSQAAPGRLQVLVAKTEFLAQQCPRFLQLKDRFAHLIELRQIPVHLSHWQKGWGIADGHSYLVRHHYDWYRGELANDAKNIALLKQQFATLWEQSTATSALQRLDL</sequence>
<name>A0A7D5V7L8_9NEIS</name>
<evidence type="ECO:0000313" key="3">
    <source>
        <dbReference type="Proteomes" id="UP000510822"/>
    </source>
</evidence>
<organism evidence="2 3">
    <name type="scientific">Chitinibacter fontanus</name>
    <dbReference type="NCBI Taxonomy" id="1737446"/>
    <lineage>
        <taxon>Bacteria</taxon>
        <taxon>Pseudomonadati</taxon>
        <taxon>Pseudomonadota</taxon>
        <taxon>Betaproteobacteria</taxon>
        <taxon>Neisseriales</taxon>
        <taxon>Chitinibacteraceae</taxon>
        <taxon>Chitinibacter</taxon>
    </lineage>
</organism>
<evidence type="ECO:0000259" key="1">
    <source>
        <dbReference type="Pfam" id="PF25559"/>
    </source>
</evidence>
<gene>
    <name evidence="2" type="ORF">HZU75_01160</name>
</gene>
<reference evidence="2 3" key="1">
    <citation type="journal article" date="2016" name="Int. J. Syst. Evol. Microbiol.">
        <title>Chitinibacter fontanus sp. nov., isolated from a spring.</title>
        <authorList>
            <person name="Sheu S.Y."/>
            <person name="Li Y.S."/>
            <person name="Young C.C."/>
            <person name="Chen W.M."/>
        </authorList>
    </citation>
    <scope>NUCLEOTIDE SEQUENCE [LARGE SCALE GENOMIC DNA]</scope>
    <source>
        <strain evidence="2 3">STM-7</strain>
    </source>
</reference>
<dbReference type="InterPro" id="IPR057691">
    <property type="entry name" value="DUF7931"/>
</dbReference>
<dbReference type="Proteomes" id="UP000510822">
    <property type="component" value="Chromosome"/>
</dbReference>
<dbReference type="KEGG" id="cfon:HZU75_01160"/>
<dbReference type="RefSeq" id="WP_180307395.1">
    <property type="nucleotide sequence ID" value="NZ_CP058952.1"/>
</dbReference>
<evidence type="ECO:0000313" key="2">
    <source>
        <dbReference type="EMBL" id="QLI80251.1"/>
    </source>
</evidence>
<keyword evidence="3" id="KW-1185">Reference proteome</keyword>
<dbReference type="AlphaFoldDB" id="A0A7D5V7L8"/>